<feature type="transmembrane region" description="Helical" evidence="1">
    <location>
        <begin position="380"/>
        <end position="400"/>
    </location>
</feature>
<feature type="transmembrane region" description="Helical" evidence="1">
    <location>
        <begin position="79"/>
        <end position="97"/>
    </location>
</feature>
<reference evidence="2 3" key="1">
    <citation type="submission" date="2021-05" db="EMBL/GenBank/DDBJ databases">
        <title>Fusibacter ferrireducens sp. nov., an anaerobic, sulfur- and Fe-reducing bacterium isolated from the mangrove sediment.</title>
        <authorList>
            <person name="Qiu D."/>
        </authorList>
    </citation>
    <scope>NUCLEOTIDE SEQUENCE [LARGE SCALE GENOMIC DNA]</scope>
    <source>
        <strain evidence="2 3">DSM 12116</strain>
    </source>
</reference>
<keyword evidence="3" id="KW-1185">Reference proteome</keyword>
<keyword evidence="1" id="KW-1133">Transmembrane helix</keyword>
<accession>A0ABS5PTF7</accession>
<evidence type="ECO:0000313" key="3">
    <source>
        <dbReference type="Proteomes" id="UP000746471"/>
    </source>
</evidence>
<dbReference type="Proteomes" id="UP000746471">
    <property type="component" value="Unassembled WGS sequence"/>
</dbReference>
<feature type="transmembrane region" description="Helical" evidence="1">
    <location>
        <begin position="103"/>
        <end position="124"/>
    </location>
</feature>
<proteinExistence type="predicted"/>
<protein>
    <submittedName>
        <fullName evidence="2">DUF4173 domain-containing protein</fullName>
    </submittedName>
</protein>
<dbReference type="RefSeq" id="WP_213237493.1">
    <property type="nucleotide sequence ID" value="NZ_JAHBCL010000023.1"/>
</dbReference>
<feature type="transmembrane region" description="Helical" evidence="1">
    <location>
        <begin position="220"/>
        <end position="243"/>
    </location>
</feature>
<evidence type="ECO:0000313" key="2">
    <source>
        <dbReference type="EMBL" id="MBS7527631.1"/>
    </source>
</evidence>
<comment type="caution">
    <text evidence="2">The sequence shown here is derived from an EMBL/GenBank/DDBJ whole genome shotgun (WGS) entry which is preliminary data.</text>
</comment>
<feature type="transmembrane region" description="Helical" evidence="1">
    <location>
        <begin position="313"/>
        <end position="335"/>
    </location>
</feature>
<feature type="transmembrane region" description="Helical" evidence="1">
    <location>
        <begin position="407"/>
        <end position="425"/>
    </location>
</feature>
<gene>
    <name evidence="2" type="ORF">KHM83_13175</name>
</gene>
<feature type="transmembrane region" description="Helical" evidence="1">
    <location>
        <begin position="347"/>
        <end position="368"/>
    </location>
</feature>
<feature type="transmembrane region" description="Helical" evidence="1">
    <location>
        <begin position="50"/>
        <end position="67"/>
    </location>
</feature>
<keyword evidence="1" id="KW-0812">Transmembrane</keyword>
<organism evidence="2 3">
    <name type="scientific">Fusibacter paucivorans</name>
    <dbReference type="NCBI Taxonomy" id="76009"/>
    <lineage>
        <taxon>Bacteria</taxon>
        <taxon>Bacillati</taxon>
        <taxon>Bacillota</taxon>
        <taxon>Clostridia</taxon>
        <taxon>Eubacteriales</taxon>
        <taxon>Eubacteriales Family XII. Incertae Sedis</taxon>
        <taxon>Fusibacter</taxon>
    </lineage>
</organism>
<dbReference type="Pfam" id="PF13687">
    <property type="entry name" value="DUF4153"/>
    <property type="match status" value="1"/>
</dbReference>
<sequence>MAVDMMDNRQLTIKKQVQFTADSVDLKLALAVAILGFLFIRWVFFEWRGFGVSLFTILFCITMMVYFIKKDIFQMKPGLFWIGVVLLTGMSFGVYGNPGLRPWSGFFLICSAAYAVTAAAGRLVTGQTGSWFLTDGVQSLVRTPFRHMDLQMRTLTQFSGKTKTNHKQLGSFVLAIAITGLIFIIVVPLLLSADSGGFAKIVGGVIDQFSWFEDDAMGNVLNLILAVPVSFYFFGLLAGSYYWRDAEMLKLEKLESNYKDFRMIPQMTVFLTLGMVVLLYAVFIGSQLPYYFSAFSGKLPDGMEIYSEYARKGFFELVKIAMINLIILGFANALSAVEQVKKNVLKWLNALMAVMTLVFIITALSKMILYINAYGLSMKRLLPCVLMFWMVGIFIGIIIYQRRSFDLFRIGVISGVLMFCALLVANPDSLVVQYNANRYLAGTLNKFDVEMLYRARAGGISTAMTLRDATDDIRLKNELSTYLFDQSNVLSSTEGTLQDTLENVMARQKLLAVKKTP</sequence>
<feature type="transmembrane region" description="Helical" evidence="1">
    <location>
        <begin position="169"/>
        <end position="191"/>
    </location>
</feature>
<dbReference type="InterPro" id="IPR025291">
    <property type="entry name" value="DUF4153"/>
</dbReference>
<name>A0ABS5PTF7_9FIRM</name>
<feature type="transmembrane region" description="Helical" evidence="1">
    <location>
        <begin position="24"/>
        <end position="44"/>
    </location>
</feature>
<keyword evidence="1" id="KW-0472">Membrane</keyword>
<feature type="transmembrane region" description="Helical" evidence="1">
    <location>
        <begin position="269"/>
        <end position="293"/>
    </location>
</feature>
<dbReference type="EMBL" id="JAHBCL010000023">
    <property type="protein sequence ID" value="MBS7527631.1"/>
    <property type="molecule type" value="Genomic_DNA"/>
</dbReference>
<evidence type="ECO:0000256" key="1">
    <source>
        <dbReference type="SAM" id="Phobius"/>
    </source>
</evidence>